<dbReference type="AlphaFoldDB" id="A0A2K8SLY7"/>
<keyword evidence="2" id="KW-1185">Reference proteome</keyword>
<reference evidence="1 2" key="1">
    <citation type="submission" date="2017-11" db="EMBL/GenBank/DDBJ databases">
        <title>Complete genome of a free-living desiccation-tolerant cyanobacterium and its photosynthetic adaptation to extreme terrestrial habitat.</title>
        <authorList>
            <person name="Shang J."/>
        </authorList>
    </citation>
    <scope>NUCLEOTIDE SEQUENCE [LARGE SCALE GENOMIC DNA]</scope>
    <source>
        <strain evidence="1 2">CCNUN1</strain>
    </source>
</reference>
<name>A0A2K8SLY7_9NOSO</name>
<dbReference type="Proteomes" id="UP000232003">
    <property type="component" value="Chromosome"/>
</dbReference>
<dbReference type="KEGG" id="nfl:COO91_02363"/>
<proteinExistence type="predicted"/>
<organism evidence="1 2">
    <name type="scientific">Nostoc flagelliforme CCNUN1</name>
    <dbReference type="NCBI Taxonomy" id="2038116"/>
    <lineage>
        <taxon>Bacteria</taxon>
        <taxon>Bacillati</taxon>
        <taxon>Cyanobacteriota</taxon>
        <taxon>Cyanophyceae</taxon>
        <taxon>Nostocales</taxon>
        <taxon>Nostocaceae</taxon>
        <taxon>Nostoc</taxon>
    </lineage>
</organism>
<accession>A0A2K8SLY7</accession>
<protein>
    <submittedName>
        <fullName evidence="1">Uncharacterized protein</fullName>
    </submittedName>
</protein>
<evidence type="ECO:0000313" key="1">
    <source>
        <dbReference type="EMBL" id="AUB36451.1"/>
    </source>
</evidence>
<sequence length="40" mass="4402">MFVLGQRSSLLPITKDLTFYVHNNLVNGGIGIRGEVTGKR</sequence>
<gene>
    <name evidence="1" type="ORF">COO91_02363</name>
</gene>
<dbReference type="EMBL" id="CP024785">
    <property type="protein sequence ID" value="AUB36451.1"/>
    <property type="molecule type" value="Genomic_DNA"/>
</dbReference>
<evidence type="ECO:0000313" key="2">
    <source>
        <dbReference type="Proteomes" id="UP000232003"/>
    </source>
</evidence>